<sequence length="1001" mass="108805">MSWFTKWSFANKAAVTLVTLIVLILGVLSYFRMPMEFLPKAETPQIRIIAMGQGVNSKSMETDVTSPIEQSIAAVTGKSGVLSTTGDGYSKIDVFFEYGTDMDQARQDVQELVDSVSLPNYVSKPSVTKLDTSSIPISFVAITFKDGITAENLDFVKEKLEPIYRDTEGVAEVQIQGVEDSFVSIQLDREELDELQIPVQTVIEALQGQDGSFAVGENIIEGNASNITVVGNIDSLEDLENITVSKNVQLEDIAIIQKTRPGDVINRFNGEDSIEFTIVKDSTSNAVTLSEEVDSITKEISDKYDNLEATVYLTTADMVKSSVQSMIKEVLIGALFATIVIMLFLRKIRSTFITIVSIPLSLCITLILLSQSGITLNILTLGGVAVAVGRLVDDSIVVIENIFKKMQQEKFSVGMIIDATREVGGAITVATLTTVAVFLPIGLVNGSLQEFILPFALTITYSLLASLLVALTVVPLMSAGLLKGSKLTEYKPPVRFRKVVNWSLSHKFITLTIALLLFFGSIGAYFVMPKGVVDDSSTDYIQATLKYPSDTPLKKVTESTLKLESKVQKIEGVKHVITYLGNSSSAVQSGVVKSPTEAQVRVLLSDEEEVDRIMEEIEQQQDLFSGADYSVVAASFLGSTATDINIDVTGDNLENIEDVTNEIVEQIEDVEGIEEVTTNQQEKKSVYSFEVNSAKINTEQVASQLGILLNKTPIGTIDLQGEKTNIVLEPLLSTETEEDLEDISILSEDGPTPITEVASLKSERTATNQYHKDGEPFLQVTAKIDPTKLSEINADIRTTIFGDGEKNGIKIPEDVEVFIGGANVQQSEDFNDLFMTMGISIGLVFLILVVTYKGIKTPIAILITLPLALIGSIVGLLITGISVDTTVLLGALMLIGIVVTNAIVLLDRVKQNEKAMSIRESLLEASQRRLRPIIMTAISTISAMIPLLFGTAETGSLVSKSLAVVVIGGLTISTLLTLVVIPCVYELLHTKKRKRSVIEKN</sequence>
<accession>A0A941IA63</accession>
<feature type="transmembrane region" description="Helical" evidence="1">
    <location>
        <begin position="423"/>
        <end position="443"/>
    </location>
</feature>
<keyword evidence="1" id="KW-0472">Membrane</keyword>
<feature type="transmembrane region" description="Helical" evidence="1">
    <location>
        <begin position="961"/>
        <end position="985"/>
    </location>
</feature>
<organism evidence="2 3">
    <name type="scientific">Virgibacillus salarius</name>
    <dbReference type="NCBI Taxonomy" id="447199"/>
    <lineage>
        <taxon>Bacteria</taxon>
        <taxon>Bacillati</taxon>
        <taxon>Bacillota</taxon>
        <taxon>Bacilli</taxon>
        <taxon>Bacillales</taxon>
        <taxon>Bacillaceae</taxon>
        <taxon>Virgibacillus</taxon>
    </lineage>
</organism>
<protein>
    <submittedName>
        <fullName evidence="2">Efflux RND transporter permease subunit</fullName>
    </submittedName>
</protein>
<name>A0A941IA63_9BACI</name>
<comment type="caution">
    <text evidence="2">The sequence shown here is derived from an EMBL/GenBank/DDBJ whole genome shotgun (WGS) entry which is preliminary data.</text>
</comment>
<dbReference type="AlphaFoldDB" id="A0A941IA63"/>
<dbReference type="Proteomes" id="UP000675284">
    <property type="component" value="Unassembled WGS sequence"/>
</dbReference>
<dbReference type="GO" id="GO:0005886">
    <property type="term" value="C:plasma membrane"/>
    <property type="evidence" value="ECO:0007669"/>
    <property type="project" value="TreeGrafter"/>
</dbReference>
<feature type="transmembrane region" description="Helical" evidence="1">
    <location>
        <begin position="455"/>
        <end position="482"/>
    </location>
</feature>
<dbReference type="Gene3D" id="1.20.1640.10">
    <property type="entry name" value="Multidrug efflux transporter AcrB transmembrane domain"/>
    <property type="match status" value="2"/>
</dbReference>
<proteinExistence type="predicted"/>
<keyword evidence="1" id="KW-0812">Transmembrane</keyword>
<dbReference type="PRINTS" id="PR00702">
    <property type="entry name" value="ACRIFLAVINRP"/>
</dbReference>
<gene>
    <name evidence="2" type="ORF">KCX74_09765</name>
</gene>
<dbReference type="SUPFAM" id="SSF82866">
    <property type="entry name" value="Multidrug efflux transporter AcrB transmembrane domain"/>
    <property type="match status" value="2"/>
</dbReference>
<dbReference type="GO" id="GO:0042910">
    <property type="term" value="F:xenobiotic transmembrane transporter activity"/>
    <property type="evidence" value="ECO:0007669"/>
    <property type="project" value="TreeGrafter"/>
</dbReference>
<dbReference type="Gene3D" id="3.30.70.1320">
    <property type="entry name" value="Multidrug efflux transporter AcrB pore domain like"/>
    <property type="match status" value="1"/>
</dbReference>
<feature type="transmembrane region" description="Helical" evidence="1">
    <location>
        <begin position="378"/>
        <end position="403"/>
    </location>
</feature>
<reference evidence="2" key="1">
    <citation type="submission" date="2021-04" db="EMBL/GenBank/DDBJ databases">
        <title>Isolation and polyphasic classification of algal microorganism.</title>
        <authorList>
            <person name="Wang S."/>
        </authorList>
    </citation>
    <scope>NUCLEOTIDE SEQUENCE</scope>
    <source>
        <strain evidence="2">720a</strain>
    </source>
</reference>
<feature type="transmembrane region" description="Helical" evidence="1">
    <location>
        <begin position="859"/>
        <end position="881"/>
    </location>
</feature>
<dbReference type="Pfam" id="PF00873">
    <property type="entry name" value="ACR_tran"/>
    <property type="match status" value="1"/>
</dbReference>
<dbReference type="InterPro" id="IPR001036">
    <property type="entry name" value="Acrflvin-R"/>
</dbReference>
<dbReference type="EMBL" id="JAGSOT010000025">
    <property type="protein sequence ID" value="MBR7796323.1"/>
    <property type="molecule type" value="Genomic_DNA"/>
</dbReference>
<dbReference type="SUPFAM" id="SSF82714">
    <property type="entry name" value="Multidrug efflux transporter AcrB TolC docking domain, DN and DC subdomains"/>
    <property type="match status" value="1"/>
</dbReference>
<dbReference type="PANTHER" id="PTHR32063">
    <property type="match status" value="1"/>
</dbReference>
<keyword evidence="1" id="KW-1133">Transmembrane helix</keyword>
<evidence type="ECO:0000313" key="3">
    <source>
        <dbReference type="Proteomes" id="UP000675284"/>
    </source>
</evidence>
<dbReference type="RefSeq" id="WP_121604761.1">
    <property type="nucleotide sequence ID" value="NZ_JAGSOT010000025.1"/>
</dbReference>
<dbReference type="Gene3D" id="3.30.2090.10">
    <property type="entry name" value="Multidrug efflux transporter AcrB TolC docking domain, DN and DC subdomains"/>
    <property type="match status" value="2"/>
</dbReference>
<dbReference type="SUPFAM" id="SSF82693">
    <property type="entry name" value="Multidrug efflux transporter AcrB pore domain, PN1, PN2, PC1 and PC2 subdomains"/>
    <property type="match status" value="2"/>
</dbReference>
<dbReference type="InterPro" id="IPR027463">
    <property type="entry name" value="AcrB_DN_DC_subdom"/>
</dbReference>
<dbReference type="Gene3D" id="3.30.70.1430">
    <property type="entry name" value="Multidrug efflux transporter AcrB pore domain"/>
    <property type="match status" value="2"/>
</dbReference>
<dbReference type="Gene3D" id="3.30.70.1440">
    <property type="entry name" value="Multidrug efflux transporter AcrB pore domain"/>
    <property type="match status" value="1"/>
</dbReference>
<keyword evidence="3" id="KW-1185">Reference proteome</keyword>
<dbReference type="PANTHER" id="PTHR32063:SF0">
    <property type="entry name" value="SWARMING MOTILITY PROTEIN SWRC"/>
    <property type="match status" value="1"/>
</dbReference>
<feature type="transmembrane region" description="Helical" evidence="1">
    <location>
        <begin position="352"/>
        <end position="372"/>
    </location>
</feature>
<feature type="transmembrane region" description="Helical" evidence="1">
    <location>
        <begin position="508"/>
        <end position="528"/>
    </location>
</feature>
<feature type="transmembrane region" description="Helical" evidence="1">
    <location>
        <begin position="930"/>
        <end position="949"/>
    </location>
</feature>
<feature type="transmembrane region" description="Helical" evidence="1">
    <location>
        <begin position="887"/>
        <end position="909"/>
    </location>
</feature>
<feature type="transmembrane region" description="Helical" evidence="1">
    <location>
        <begin position="833"/>
        <end position="852"/>
    </location>
</feature>
<evidence type="ECO:0000313" key="2">
    <source>
        <dbReference type="EMBL" id="MBR7796323.1"/>
    </source>
</evidence>
<evidence type="ECO:0000256" key="1">
    <source>
        <dbReference type="SAM" id="Phobius"/>
    </source>
</evidence>
<feature type="transmembrane region" description="Helical" evidence="1">
    <location>
        <begin position="326"/>
        <end position="345"/>
    </location>
</feature>